<evidence type="ECO:0000313" key="3">
    <source>
        <dbReference type="EMBL" id="KIH69477.1"/>
    </source>
</evidence>
<dbReference type="GO" id="GO:0006355">
    <property type="term" value="P:regulation of DNA-templated transcription"/>
    <property type="evidence" value="ECO:0007669"/>
    <property type="project" value="InterPro"/>
</dbReference>
<comment type="subcellular location">
    <subcellularLocation>
        <location evidence="1">Nucleus</location>
    </subcellularLocation>
</comment>
<gene>
    <name evidence="3" type="ORF">ANCDUO_00176</name>
</gene>
<proteinExistence type="predicted"/>
<name>A0A0C2E231_9BILA</name>
<dbReference type="PROSITE" id="PS00354">
    <property type="entry name" value="HMGI_Y"/>
    <property type="match status" value="1"/>
</dbReference>
<dbReference type="PANTHER" id="PTHR47027">
    <property type="entry name" value="REVERSE TRANSCRIPTASE DOMAIN-CONTAINING PROTEIN"/>
    <property type="match status" value="1"/>
</dbReference>
<dbReference type="EMBL" id="KN726149">
    <property type="protein sequence ID" value="KIH69477.1"/>
    <property type="molecule type" value="Genomic_DNA"/>
</dbReference>
<sequence>MRKAMKLNESGIGWDNEGRLTDLDCAGDIALLAESDSKLQEATTSLNREAKKIGLRISFEKSKVMKIGTTHAPINIDVGAFRLENVARFTHLGSTVACDGDDEFDGRTRIAKAVAVFQKLQPIWATTSISNNIKIRLYLSIVIPTLSTPVKHGRCLRELSKDKWLSSKIMRTHYVYRVINEEVLRRCGTTNLHVAIAQRRLRLAGHILRMPQHPQGAMSWIPPASKRPRGRPRNTWRRTFANDLKLMDISREQG</sequence>
<accession>A0A0C2E231</accession>
<dbReference type="OrthoDB" id="5869373at2759"/>
<reference evidence="3 4" key="1">
    <citation type="submission" date="2013-12" db="EMBL/GenBank/DDBJ databases">
        <title>Draft genome of the parsitic nematode Ancylostoma duodenale.</title>
        <authorList>
            <person name="Mitreva M."/>
        </authorList>
    </citation>
    <scope>NUCLEOTIDE SEQUENCE [LARGE SCALE GENOMIC DNA]</scope>
    <source>
        <strain evidence="3 4">Zhejiang</strain>
    </source>
</reference>
<keyword evidence="4" id="KW-1185">Reference proteome</keyword>
<dbReference type="Proteomes" id="UP000054047">
    <property type="component" value="Unassembled WGS sequence"/>
</dbReference>
<evidence type="ECO:0000256" key="2">
    <source>
        <dbReference type="ARBA" id="ARBA00023242"/>
    </source>
</evidence>
<organism evidence="3 4">
    <name type="scientific">Ancylostoma duodenale</name>
    <dbReference type="NCBI Taxonomy" id="51022"/>
    <lineage>
        <taxon>Eukaryota</taxon>
        <taxon>Metazoa</taxon>
        <taxon>Ecdysozoa</taxon>
        <taxon>Nematoda</taxon>
        <taxon>Chromadorea</taxon>
        <taxon>Rhabditida</taxon>
        <taxon>Rhabditina</taxon>
        <taxon>Rhabditomorpha</taxon>
        <taxon>Strongyloidea</taxon>
        <taxon>Ancylostomatidae</taxon>
        <taxon>Ancylostomatinae</taxon>
        <taxon>Ancylostoma</taxon>
    </lineage>
</organism>
<dbReference type="PANTHER" id="PTHR47027:SF25">
    <property type="entry name" value="REVERSE TRANSCRIPTASE DOMAIN-CONTAINING PROTEIN"/>
    <property type="match status" value="1"/>
</dbReference>
<evidence type="ECO:0000256" key="1">
    <source>
        <dbReference type="ARBA" id="ARBA00004123"/>
    </source>
</evidence>
<evidence type="ECO:0008006" key="5">
    <source>
        <dbReference type="Google" id="ProtNLM"/>
    </source>
</evidence>
<dbReference type="GO" id="GO:0005634">
    <property type="term" value="C:nucleus"/>
    <property type="evidence" value="ECO:0007669"/>
    <property type="project" value="UniProtKB-SubCell"/>
</dbReference>
<evidence type="ECO:0000313" key="4">
    <source>
        <dbReference type="Proteomes" id="UP000054047"/>
    </source>
</evidence>
<protein>
    <recommendedName>
        <fullName evidence="5">Reverse transcriptase domain-containing protein</fullName>
    </recommendedName>
</protein>
<dbReference type="InterPro" id="IPR000637">
    <property type="entry name" value="HMGI/Y_DNA-bd_CS"/>
</dbReference>
<keyword evidence="2" id="KW-0539">Nucleus</keyword>
<dbReference type="AlphaFoldDB" id="A0A0C2E231"/>